<protein>
    <submittedName>
        <fullName evidence="11">ABC transporter</fullName>
    </submittedName>
</protein>
<evidence type="ECO:0000256" key="7">
    <source>
        <dbReference type="ARBA" id="ARBA00023004"/>
    </source>
</evidence>
<keyword evidence="3" id="KW-1003">Cell membrane</keyword>
<keyword evidence="6" id="KW-0067">ATP-binding</keyword>
<evidence type="ECO:0000256" key="3">
    <source>
        <dbReference type="ARBA" id="ARBA00022475"/>
    </source>
</evidence>
<evidence type="ECO:0000259" key="10">
    <source>
        <dbReference type="PROSITE" id="PS50893"/>
    </source>
</evidence>
<sequence length="279" mass="30918">MSQLEVRNLGLSYGDCYVFEDLNLAIPKGKITVFIGSNGCGKSTLVRSISRLLKPQRGSVILDGADISGMKTKHLARKLSILPQGPAAPEGLTVLQLVKQGRYPYQSWLRQWSREDDAAVKKALLSTGMDSFVDRTVDSLSGGQRQRAWIAMTLAQETPVILLDEPTTYLDMAHQIEVLDLLYRLNAEEHRTIVMVLHDINLACRYADNVVAICSGKIEAQGRPEDIIEAKLIESVFSMECRIIPDPFYGTPLCIPLSKARDGAPSLLSLRNEKEKAAY</sequence>
<dbReference type="SUPFAM" id="SSF52540">
    <property type="entry name" value="P-loop containing nucleoside triphosphate hydrolases"/>
    <property type="match status" value="1"/>
</dbReference>
<dbReference type="Gene3D" id="3.40.50.300">
    <property type="entry name" value="P-loop containing nucleotide triphosphate hydrolases"/>
    <property type="match status" value="1"/>
</dbReference>
<dbReference type="EMBL" id="JXAL01000014">
    <property type="protein sequence ID" value="KIL36111.1"/>
    <property type="molecule type" value="Genomic_DNA"/>
</dbReference>
<reference evidence="11 12" key="1">
    <citation type="submission" date="2014-12" db="EMBL/GenBank/DDBJ databases">
        <title>Draft genome sequence of Cohnella kolymensis strain B-2846.</title>
        <authorList>
            <person name="Karlyshev A.V."/>
            <person name="Kudryashova E.B."/>
        </authorList>
    </citation>
    <scope>NUCLEOTIDE SEQUENCE [LARGE SCALE GENOMIC DNA]</scope>
    <source>
        <strain evidence="11 12">VKM B-2846</strain>
    </source>
</reference>
<evidence type="ECO:0000256" key="5">
    <source>
        <dbReference type="ARBA" id="ARBA00022741"/>
    </source>
</evidence>
<organism evidence="11 12">
    <name type="scientific">Cohnella kolymensis</name>
    <dbReference type="NCBI Taxonomy" id="1590652"/>
    <lineage>
        <taxon>Bacteria</taxon>
        <taxon>Bacillati</taxon>
        <taxon>Bacillota</taxon>
        <taxon>Bacilli</taxon>
        <taxon>Bacillales</taxon>
        <taxon>Paenibacillaceae</taxon>
        <taxon>Cohnella</taxon>
    </lineage>
</organism>
<evidence type="ECO:0000256" key="4">
    <source>
        <dbReference type="ARBA" id="ARBA00022496"/>
    </source>
</evidence>
<evidence type="ECO:0000256" key="1">
    <source>
        <dbReference type="ARBA" id="ARBA00004202"/>
    </source>
</evidence>
<keyword evidence="5" id="KW-0547">Nucleotide-binding</keyword>
<keyword evidence="4" id="KW-0410">Iron transport</keyword>
<evidence type="ECO:0000256" key="9">
    <source>
        <dbReference type="ARBA" id="ARBA00023136"/>
    </source>
</evidence>
<accession>A0ABR5A553</accession>
<dbReference type="SMART" id="SM00382">
    <property type="entry name" value="AAA"/>
    <property type="match status" value="1"/>
</dbReference>
<dbReference type="InterPro" id="IPR003593">
    <property type="entry name" value="AAA+_ATPase"/>
</dbReference>
<dbReference type="InterPro" id="IPR027417">
    <property type="entry name" value="P-loop_NTPase"/>
</dbReference>
<dbReference type="InterPro" id="IPR003439">
    <property type="entry name" value="ABC_transporter-like_ATP-bd"/>
</dbReference>
<dbReference type="PROSITE" id="PS50893">
    <property type="entry name" value="ABC_TRANSPORTER_2"/>
    <property type="match status" value="1"/>
</dbReference>
<dbReference type="InterPro" id="IPR051535">
    <property type="entry name" value="Siderophore_ABC-ATPase"/>
</dbReference>
<dbReference type="Pfam" id="PF00005">
    <property type="entry name" value="ABC_tran"/>
    <property type="match status" value="1"/>
</dbReference>
<evidence type="ECO:0000256" key="8">
    <source>
        <dbReference type="ARBA" id="ARBA00023065"/>
    </source>
</evidence>
<keyword evidence="9" id="KW-0472">Membrane</keyword>
<evidence type="ECO:0000313" key="11">
    <source>
        <dbReference type="EMBL" id="KIL36111.1"/>
    </source>
</evidence>
<comment type="caution">
    <text evidence="11">The sequence shown here is derived from an EMBL/GenBank/DDBJ whole genome shotgun (WGS) entry which is preliminary data.</text>
</comment>
<dbReference type="PROSITE" id="PS00211">
    <property type="entry name" value="ABC_TRANSPORTER_1"/>
    <property type="match status" value="1"/>
</dbReference>
<name>A0ABR5A553_9BACL</name>
<evidence type="ECO:0000256" key="6">
    <source>
        <dbReference type="ARBA" id="ARBA00022840"/>
    </source>
</evidence>
<gene>
    <name evidence="11" type="ORF">SD71_08970</name>
</gene>
<evidence type="ECO:0000313" key="12">
    <source>
        <dbReference type="Proteomes" id="UP000054526"/>
    </source>
</evidence>
<proteinExistence type="predicted"/>
<keyword evidence="8" id="KW-0406">Ion transport</keyword>
<dbReference type="Proteomes" id="UP000054526">
    <property type="component" value="Unassembled WGS sequence"/>
</dbReference>
<dbReference type="CDD" id="cd03214">
    <property type="entry name" value="ABC_Iron-Siderophores_B12_Hemin"/>
    <property type="match status" value="1"/>
</dbReference>
<feature type="domain" description="ABC transporter" evidence="10">
    <location>
        <begin position="4"/>
        <end position="240"/>
    </location>
</feature>
<comment type="subcellular location">
    <subcellularLocation>
        <location evidence="1">Cell membrane</location>
        <topology evidence="1">Peripheral membrane protein</topology>
    </subcellularLocation>
</comment>
<keyword evidence="12" id="KW-1185">Reference proteome</keyword>
<dbReference type="InterPro" id="IPR017871">
    <property type="entry name" value="ABC_transporter-like_CS"/>
</dbReference>
<keyword evidence="2" id="KW-0813">Transport</keyword>
<keyword evidence="7" id="KW-0408">Iron</keyword>
<dbReference type="PANTHER" id="PTHR42771:SF2">
    <property type="entry name" value="IRON(3+)-HYDROXAMATE IMPORT ATP-BINDING PROTEIN FHUC"/>
    <property type="match status" value="1"/>
</dbReference>
<evidence type="ECO:0000256" key="2">
    <source>
        <dbReference type="ARBA" id="ARBA00022448"/>
    </source>
</evidence>
<dbReference type="RefSeq" id="WP_041062081.1">
    <property type="nucleotide sequence ID" value="NZ_JXAL01000014.1"/>
</dbReference>
<dbReference type="PANTHER" id="PTHR42771">
    <property type="entry name" value="IRON(3+)-HYDROXAMATE IMPORT ATP-BINDING PROTEIN FHUC"/>
    <property type="match status" value="1"/>
</dbReference>